<sequence length="63" mass="6849">MSTLKPCKYRASHTSLHQRAEPIIHRPSPPFSNRIGPPSNLDLSGGSEVARYGSEEEDNNGAS</sequence>
<keyword evidence="3" id="KW-1185">Reference proteome</keyword>
<name>W9R911_9ROSA</name>
<proteinExistence type="predicted"/>
<evidence type="ECO:0000256" key="1">
    <source>
        <dbReference type="SAM" id="MobiDB-lite"/>
    </source>
</evidence>
<reference evidence="3" key="1">
    <citation type="submission" date="2013-01" db="EMBL/GenBank/DDBJ databases">
        <title>Draft Genome Sequence of a Mulberry Tree, Morus notabilis C.K. Schneid.</title>
        <authorList>
            <person name="He N."/>
            <person name="Zhao S."/>
        </authorList>
    </citation>
    <scope>NUCLEOTIDE SEQUENCE</scope>
</reference>
<feature type="region of interest" description="Disordered" evidence="1">
    <location>
        <begin position="1"/>
        <end position="63"/>
    </location>
</feature>
<dbReference type="AlphaFoldDB" id="W9R911"/>
<protein>
    <submittedName>
        <fullName evidence="2">Uncharacterized protein</fullName>
    </submittedName>
</protein>
<evidence type="ECO:0000313" key="2">
    <source>
        <dbReference type="EMBL" id="EXB59109.1"/>
    </source>
</evidence>
<gene>
    <name evidence="2" type="ORF">L484_014604</name>
</gene>
<dbReference type="EMBL" id="KE344374">
    <property type="protein sequence ID" value="EXB59109.1"/>
    <property type="molecule type" value="Genomic_DNA"/>
</dbReference>
<evidence type="ECO:0000313" key="3">
    <source>
        <dbReference type="Proteomes" id="UP000030645"/>
    </source>
</evidence>
<accession>W9R911</accession>
<organism evidence="2 3">
    <name type="scientific">Morus notabilis</name>
    <dbReference type="NCBI Taxonomy" id="981085"/>
    <lineage>
        <taxon>Eukaryota</taxon>
        <taxon>Viridiplantae</taxon>
        <taxon>Streptophyta</taxon>
        <taxon>Embryophyta</taxon>
        <taxon>Tracheophyta</taxon>
        <taxon>Spermatophyta</taxon>
        <taxon>Magnoliopsida</taxon>
        <taxon>eudicotyledons</taxon>
        <taxon>Gunneridae</taxon>
        <taxon>Pentapetalae</taxon>
        <taxon>rosids</taxon>
        <taxon>fabids</taxon>
        <taxon>Rosales</taxon>
        <taxon>Moraceae</taxon>
        <taxon>Moreae</taxon>
        <taxon>Morus</taxon>
    </lineage>
</organism>
<dbReference type="Proteomes" id="UP000030645">
    <property type="component" value="Unassembled WGS sequence"/>
</dbReference>